<evidence type="ECO:0000313" key="4">
    <source>
        <dbReference type="Proteomes" id="UP001597374"/>
    </source>
</evidence>
<dbReference type="InterPro" id="IPR054243">
    <property type="entry name" value="DUF6970"/>
</dbReference>
<feature type="signal peptide" evidence="1">
    <location>
        <begin position="1"/>
        <end position="20"/>
    </location>
</feature>
<name>A0ABW5CUN8_9BACT</name>
<evidence type="ECO:0000256" key="1">
    <source>
        <dbReference type="SAM" id="SignalP"/>
    </source>
</evidence>
<gene>
    <name evidence="3" type="ORF">ACFSKP_04985</name>
</gene>
<accession>A0ABW5CUN8</accession>
<reference evidence="4" key="1">
    <citation type="journal article" date="2019" name="Int. J. Syst. Evol. Microbiol.">
        <title>The Global Catalogue of Microorganisms (GCM) 10K type strain sequencing project: providing services to taxonomists for standard genome sequencing and annotation.</title>
        <authorList>
            <consortium name="The Broad Institute Genomics Platform"/>
            <consortium name="The Broad Institute Genome Sequencing Center for Infectious Disease"/>
            <person name="Wu L."/>
            <person name="Ma J."/>
        </authorList>
    </citation>
    <scope>NUCLEOTIDE SEQUENCE [LARGE SCALE GENOMIC DNA]</scope>
    <source>
        <strain evidence="4">CGMCC 4.1782</strain>
    </source>
</reference>
<comment type="caution">
    <text evidence="3">The sequence shown here is derived from an EMBL/GenBank/DDBJ whole genome shotgun (WGS) entry which is preliminary data.</text>
</comment>
<keyword evidence="1" id="KW-0732">Signal</keyword>
<dbReference type="Pfam" id="PF22311">
    <property type="entry name" value="DUF6970"/>
    <property type="match status" value="1"/>
</dbReference>
<feature type="domain" description="DUF6970" evidence="2">
    <location>
        <begin position="40"/>
        <end position="116"/>
    </location>
</feature>
<organism evidence="3 4">
    <name type="scientific">Pontibacter ruber</name>
    <dbReference type="NCBI Taxonomy" id="1343895"/>
    <lineage>
        <taxon>Bacteria</taxon>
        <taxon>Pseudomonadati</taxon>
        <taxon>Bacteroidota</taxon>
        <taxon>Cytophagia</taxon>
        <taxon>Cytophagales</taxon>
        <taxon>Hymenobacteraceae</taxon>
        <taxon>Pontibacter</taxon>
    </lineage>
</organism>
<feature type="chain" id="PRO_5046126348" evidence="1">
    <location>
        <begin position="21"/>
        <end position="118"/>
    </location>
</feature>
<protein>
    <submittedName>
        <fullName evidence="3">DUF6970 domain-containing protein</fullName>
    </submittedName>
</protein>
<dbReference type="Proteomes" id="UP001597374">
    <property type="component" value="Unassembled WGS sequence"/>
</dbReference>
<sequence>MYRIILIPFAFLLASLSLTSCEKLDLPPGVASCIEDKIREIKQQDVRNPPAAVWQYQYNGKTVYYIPSYCCDMYSELYDADCNLICHPDGGITGSGDGKCTDFFEKRTNEKLIWKDNR</sequence>
<evidence type="ECO:0000313" key="3">
    <source>
        <dbReference type="EMBL" id="MFD2245599.1"/>
    </source>
</evidence>
<evidence type="ECO:0000259" key="2">
    <source>
        <dbReference type="Pfam" id="PF22311"/>
    </source>
</evidence>
<dbReference type="RefSeq" id="WP_250428873.1">
    <property type="nucleotide sequence ID" value="NZ_JALPRR010000002.1"/>
</dbReference>
<dbReference type="PROSITE" id="PS51257">
    <property type="entry name" value="PROKAR_LIPOPROTEIN"/>
    <property type="match status" value="1"/>
</dbReference>
<keyword evidence="4" id="KW-1185">Reference proteome</keyword>
<dbReference type="EMBL" id="JBHUIM010000001">
    <property type="protein sequence ID" value="MFD2245599.1"/>
    <property type="molecule type" value="Genomic_DNA"/>
</dbReference>
<proteinExistence type="predicted"/>